<dbReference type="Proteomes" id="UP001165064">
    <property type="component" value="Unassembled WGS sequence"/>
</dbReference>
<accession>A0ACB5T1L7</accession>
<gene>
    <name evidence="1" type="ORF">Amon02_000372900</name>
</gene>
<comment type="caution">
    <text evidence="1">The sequence shown here is derived from an EMBL/GenBank/DDBJ whole genome shotgun (WGS) entry which is preliminary data.</text>
</comment>
<dbReference type="EMBL" id="BSXS01002414">
    <property type="protein sequence ID" value="GME79024.1"/>
    <property type="molecule type" value="Genomic_DNA"/>
</dbReference>
<reference evidence="1" key="1">
    <citation type="submission" date="2023-04" db="EMBL/GenBank/DDBJ databases">
        <title>Ambrosiozyma monospora NBRC 10751.</title>
        <authorList>
            <person name="Ichikawa N."/>
            <person name="Sato H."/>
            <person name="Tonouchi N."/>
        </authorList>
    </citation>
    <scope>NUCLEOTIDE SEQUENCE</scope>
    <source>
        <strain evidence="1">NBRC 10751</strain>
    </source>
</reference>
<protein>
    <submittedName>
        <fullName evidence="1">Unnamed protein product</fullName>
    </submittedName>
</protein>
<organism evidence="1 2">
    <name type="scientific">Ambrosiozyma monospora</name>
    <name type="common">Yeast</name>
    <name type="synonym">Endomycopsis monosporus</name>
    <dbReference type="NCBI Taxonomy" id="43982"/>
    <lineage>
        <taxon>Eukaryota</taxon>
        <taxon>Fungi</taxon>
        <taxon>Dikarya</taxon>
        <taxon>Ascomycota</taxon>
        <taxon>Saccharomycotina</taxon>
        <taxon>Pichiomycetes</taxon>
        <taxon>Pichiales</taxon>
        <taxon>Pichiaceae</taxon>
        <taxon>Ambrosiozyma</taxon>
    </lineage>
</organism>
<keyword evidence="2" id="KW-1185">Reference proteome</keyword>
<evidence type="ECO:0000313" key="2">
    <source>
        <dbReference type="Proteomes" id="UP001165064"/>
    </source>
</evidence>
<proteinExistence type="predicted"/>
<sequence length="397" mass="45251">MSPTNDHESNTSQNHNNNNKTTSGDENDKKGHQFSTNVTRTTNEVVLENKNVAETDDGTMAEEKENKSDKTPSITKESESTVPASIESEEDQAQNGVPTNEKLDTVSHDHESTDTSTTETKKRPAVVSLEKQPLTSSKKPKKATSSANADASDPEKLDDPKLPTDHHIGQLFRNNDIKSLKHLLKEATDNNIAKLFKDYKKLAERKAHAADSLITNLTKENINLKNTLNVMQIENESRLELDNLRHQVEKLKREKKRLYEENQELKQEMKRSIQNVEEAVNRIDLSNTKLEILEILTRSSCSHFEENEDCLTFSLKQVGDTARLYYQLIVSKSGKSDIVYIPLLQKPDNYEDDWNENVELLKKLLPDYFLDNLSFPSSTLGNFYTKMLRCLNRKITD</sequence>
<evidence type="ECO:0000313" key="1">
    <source>
        <dbReference type="EMBL" id="GME79024.1"/>
    </source>
</evidence>
<name>A0ACB5T1L7_AMBMO</name>